<name>A0A077AXQ5_9PROT</name>
<protein>
    <submittedName>
        <fullName evidence="2">Uncharacterized protein</fullName>
    </submittedName>
</protein>
<dbReference type="AlphaFoldDB" id="A0A077AXQ5"/>
<dbReference type="STRING" id="91604.ID47_00030"/>
<evidence type="ECO:0000313" key="3">
    <source>
        <dbReference type="Proteomes" id="UP000028926"/>
    </source>
</evidence>
<proteinExistence type="predicted"/>
<feature type="compositionally biased region" description="Polar residues" evidence="1">
    <location>
        <begin position="115"/>
        <end position="130"/>
    </location>
</feature>
<sequence length="140" mass="15777">MFGVGHSAASGFKDSTLDPSITNSKKWKHSGIPYQPADYGGMVTYVDADKIHNWQQACKIFLSWPEAHQKAFMAKWLRLPARQLFHSRNQMMAEIFKNPAQQQQQAATAHKGPSLPSQTRSVQPHGQQHLQKGKMSPIRP</sequence>
<evidence type="ECO:0000256" key="1">
    <source>
        <dbReference type="SAM" id="MobiDB-lite"/>
    </source>
</evidence>
<organism evidence="2 3">
    <name type="scientific">Candidatus Odyssella acanthamoebae</name>
    <dbReference type="NCBI Taxonomy" id="91604"/>
    <lineage>
        <taxon>Bacteria</taxon>
        <taxon>Pseudomonadati</taxon>
        <taxon>Pseudomonadota</taxon>
        <taxon>Alphaproteobacteria</taxon>
        <taxon>Holosporales</taxon>
        <taxon>Candidatus Paracaedibacteraceae</taxon>
        <taxon>Candidatus Odyssella</taxon>
    </lineage>
</organism>
<dbReference type="KEGG" id="paca:ID47_00030"/>
<evidence type="ECO:0000313" key="2">
    <source>
        <dbReference type="EMBL" id="AIK95490.1"/>
    </source>
</evidence>
<feature type="region of interest" description="Disordered" evidence="1">
    <location>
        <begin position="98"/>
        <end position="140"/>
    </location>
</feature>
<accession>A0A077AXQ5</accession>
<reference evidence="2 3" key="1">
    <citation type="submission" date="2014-07" db="EMBL/GenBank/DDBJ databases">
        <title>Comparative genomic insights into amoeba endosymbionts belonging to the families of Holosporaceae and Candidatus Midichloriaceae within Rickettsiales.</title>
        <authorList>
            <person name="Wang Z."/>
            <person name="Wu M."/>
        </authorList>
    </citation>
    <scope>NUCLEOTIDE SEQUENCE [LARGE SCALE GENOMIC DNA]</scope>
    <source>
        <strain evidence="2">PRA3</strain>
    </source>
</reference>
<dbReference type="Proteomes" id="UP000028926">
    <property type="component" value="Chromosome"/>
</dbReference>
<keyword evidence="3" id="KW-1185">Reference proteome</keyword>
<dbReference type="EMBL" id="CP008941">
    <property type="protein sequence ID" value="AIK95490.1"/>
    <property type="molecule type" value="Genomic_DNA"/>
</dbReference>
<gene>
    <name evidence="2" type="ORF">ID47_00030</name>
</gene>
<dbReference type="HOGENOM" id="CLU_1831480_0_0_5"/>